<proteinExistence type="predicted"/>
<protein>
    <recommendedName>
        <fullName evidence="4">YnbE-like lipoprotein</fullName>
    </recommendedName>
</protein>
<evidence type="ECO:0000313" key="3">
    <source>
        <dbReference type="Proteomes" id="UP000826725"/>
    </source>
</evidence>
<name>A0A8D5FXL2_9BACT</name>
<gene>
    <name evidence="2" type="ORF">DGMP_25250</name>
</gene>
<organism evidence="2 3">
    <name type="scientific">Desulfomarina profundi</name>
    <dbReference type="NCBI Taxonomy" id="2772557"/>
    <lineage>
        <taxon>Bacteria</taxon>
        <taxon>Pseudomonadati</taxon>
        <taxon>Thermodesulfobacteriota</taxon>
        <taxon>Desulfobulbia</taxon>
        <taxon>Desulfobulbales</taxon>
        <taxon>Desulfobulbaceae</taxon>
        <taxon>Desulfomarina</taxon>
    </lineage>
</organism>
<sequence length="66" mass="7547">MKALALCYLFFFILTGTTLFTSCTRHEVELKPVEIKPIHITIDINVKVDKALDDFFGDLDEVQAEE</sequence>
<evidence type="ECO:0000256" key="1">
    <source>
        <dbReference type="SAM" id="SignalP"/>
    </source>
</evidence>
<accession>A0A8D5FXL2</accession>
<dbReference type="Proteomes" id="UP000826725">
    <property type="component" value="Chromosome"/>
</dbReference>
<reference evidence="2" key="1">
    <citation type="submission" date="2020-09" db="EMBL/GenBank/DDBJ databases">
        <title>Desulfogranum mesoprofundum gen. nov., sp. nov., a novel mesophilic, sulfate-reducing chemolithoautotroph isolated from a deep-sea hydrothermal vent chimney in the Suiyo Seamount.</title>
        <authorList>
            <person name="Hashimoto Y."/>
            <person name="Nakagawa S."/>
        </authorList>
    </citation>
    <scope>NUCLEOTIDE SEQUENCE</scope>
    <source>
        <strain evidence="2">KT2</strain>
    </source>
</reference>
<dbReference type="PROSITE" id="PS51257">
    <property type="entry name" value="PROKAR_LIPOPROTEIN"/>
    <property type="match status" value="1"/>
</dbReference>
<feature type="chain" id="PRO_5034533354" description="YnbE-like lipoprotein" evidence="1">
    <location>
        <begin position="22"/>
        <end position="66"/>
    </location>
</feature>
<dbReference type="EMBL" id="AP024086">
    <property type="protein sequence ID" value="BCL61832.1"/>
    <property type="molecule type" value="Genomic_DNA"/>
</dbReference>
<dbReference type="AlphaFoldDB" id="A0A8D5FXL2"/>
<evidence type="ECO:0000313" key="2">
    <source>
        <dbReference type="EMBL" id="BCL61832.1"/>
    </source>
</evidence>
<evidence type="ECO:0008006" key="4">
    <source>
        <dbReference type="Google" id="ProtNLM"/>
    </source>
</evidence>
<dbReference type="KEGG" id="dbk:DGMP_25250"/>
<keyword evidence="3" id="KW-1185">Reference proteome</keyword>
<feature type="signal peptide" evidence="1">
    <location>
        <begin position="1"/>
        <end position="21"/>
    </location>
</feature>
<keyword evidence="1" id="KW-0732">Signal</keyword>
<dbReference type="RefSeq" id="WP_228854249.1">
    <property type="nucleotide sequence ID" value="NZ_AP024086.1"/>
</dbReference>